<name>A0ACC1S1Q6_9APHY</name>
<sequence length="261" mass="28569">MLPFNAFRSVKDLASIIGEKGFLRSLVNAAETLDRALAVRQQRLSDLEFSSAWYRYLLPTEETIRQAAEENQEALSRMLASSENSDELMAAIQKCEGSHRTRHAVVVLYASTPHAKDVFLHKAAQMLHMLYDVRADTVLAHFVISSFDVDFDLDHPLGQSASGKVYEGTWNGTTVAIKRMRHHGGHPHGIARCGIYGRPVYGVWCGDGAGYGRCAGVVSAAGWVAVVGSQEVYAVSYPCDSDQQFTCFSFEKASGSTSGRA</sequence>
<keyword evidence="2" id="KW-1185">Reference proteome</keyword>
<accession>A0ACC1S1Q6</accession>
<organism evidence="1 2">
    <name type="scientific">Phlebia brevispora</name>
    <dbReference type="NCBI Taxonomy" id="194682"/>
    <lineage>
        <taxon>Eukaryota</taxon>
        <taxon>Fungi</taxon>
        <taxon>Dikarya</taxon>
        <taxon>Basidiomycota</taxon>
        <taxon>Agaricomycotina</taxon>
        <taxon>Agaricomycetes</taxon>
        <taxon>Polyporales</taxon>
        <taxon>Meruliaceae</taxon>
        <taxon>Phlebia</taxon>
    </lineage>
</organism>
<dbReference type="EMBL" id="JANHOG010001897">
    <property type="protein sequence ID" value="KAJ3530147.1"/>
    <property type="molecule type" value="Genomic_DNA"/>
</dbReference>
<proteinExistence type="predicted"/>
<reference evidence="1" key="1">
    <citation type="submission" date="2022-07" db="EMBL/GenBank/DDBJ databases">
        <title>Genome Sequence of Phlebia brevispora.</title>
        <authorList>
            <person name="Buettner E."/>
        </authorList>
    </citation>
    <scope>NUCLEOTIDE SEQUENCE</scope>
    <source>
        <strain evidence="1">MPL23</strain>
    </source>
</reference>
<evidence type="ECO:0000313" key="1">
    <source>
        <dbReference type="EMBL" id="KAJ3530147.1"/>
    </source>
</evidence>
<gene>
    <name evidence="1" type="ORF">NM688_g7753</name>
</gene>
<dbReference type="Proteomes" id="UP001148662">
    <property type="component" value="Unassembled WGS sequence"/>
</dbReference>
<protein>
    <submittedName>
        <fullName evidence="1">Uncharacterized protein</fullName>
    </submittedName>
</protein>
<evidence type="ECO:0000313" key="2">
    <source>
        <dbReference type="Proteomes" id="UP001148662"/>
    </source>
</evidence>
<comment type="caution">
    <text evidence="1">The sequence shown here is derived from an EMBL/GenBank/DDBJ whole genome shotgun (WGS) entry which is preliminary data.</text>
</comment>